<dbReference type="InterPro" id="IPR036691">
    <property type="entry name" value="Endo/exonu/phosph_ase_sf"/>
</dbReference>
<evidence type="ECO:0000313" key="2">
    <source>
        <dbReference type="Proteomes" id="UP000694568"/>
    </source>
</evidence>
<protein>
    <recommendedName>
        <fullName evidence="3">Endonuclease/exonuclease/phosphatase domain-containing protein</fullName>
    </recommendedName>
</protein>
<dbReference type="AlphaFoldDB" id="A0A8D0CVP3"/>
<organism evidence="1 2">
    <name type="scientific">Sander lucioperca</name>
    <name type="common">Pike-perch</name>
    <name type="synonym">Perca lucioperca</name>
    <dbReference type="NCBI Taxonomy" id="283035"/>
    <lineage>
        <taxon>Eukaryota</taxon>
        <taxon>Metazoa</taxon>
        <taxon>Chordata</taxon>
        <taxon>Craniata</taxon>
        <taxon>Vertebrata</taxon>
        <taxon>Euteleostomi</taxon>
        <taxon>Actinopterygii</taxon>
        <taxon>Neopterygii</taxon>
        <taxon>Teleostei</taxon>
        <taxon>Neoteleostei</taxon>
        <taxon>Acanthomorphata</taxon>
        <taxon>Eupercaria</taxon>
        <taxon>Perciformes</taxon>
        <taxon>Percoidei</taxon>
        <taxon>Percidae</taxon>
        <taxon>Luciopercinae</taxon>
        <taxon>Sander</taxon>
    </lineage>
</organism>
<dbReference type="Proteomes" id="UP000694568">
    <property type="component" value="Unplaced"/>
</dbReference>
<reference evidence="1" key="2">
    <citation type="submission" date="2025-09" db="UniProtKB">
        <authorList>
            <consortium name="Ensembl"/>
        </authorList>
    </citation>
    <scope>IDENTIFICATION</scope>
</reference>
<proteinExistence type="predicted"/>
<dbReference type="GeneTree" id="ENSGT01000000214919"/>
<sequence>MWPGTNIADDECGRLLVIECVYEGTLIRLINIYASNIDSERKIFFKDLKKWCTDNTIILGDFNVIQTEFDVSENNVFKGDVSRRELNLLLNEMNMCDVWRTANPKVRTYSRRQLSVIFLPGTRMLDSLIISNNLL</sequence>
<keyword evidence="2" id="KW-1185">Reference proteome</keyword>
<accession>A0A8D0CVP3</accession>
<name>A0A8D0CVP3_SANLU</name>
<evidence type="ECO:0008006" key="3">
    <source>
        <dbReference type="Google" id="ProtNLM"/>
    </source>
</evidence>
<evidence type="ECO:0000313" key="1">
    <source>
        <dbReference type="Ensembl" id="ENSSLUP00000019088.1"/>
    </source>
</evidence>
<dbReference type="Ensembl" id="ENSSLUT00000019691.1">
    <property type="protein sequence ID" value="ENSSLUP00000019088.1"/>
    <property type="gene ID" value="ENSSLUG00000008849.1"/>
</dbReference>
<dbReference type="Gene3D" id="3.60.10.10">
    <property type="entry name" value="Endonuclease/exonuclease/phosphatase"/>
    <property type="match status" value="1"/>
</dbReference>
<reference evidence="1" key="1">
    <citation type="submission" date="2025-08" db="UniProtKB">
        <authorList>
            <consortium name="Ensembl"/>
        </authorList>
    </citation>
    <scope>IDENTIFICATION</scope>
</reference>
<dbReference type="SUPFAM" id="SSF56219">
    <property type="entry name" value="DNase I-like"/>
    <property type="match status" value="1"/>
</dbReference>